<dbReference type="InterPro" id="IPR046373">
    <property type="entry name" value="Acyl-CoA_Oxase/DH_mid-dom_sf"/>
</dbReference>
<gene>
    <name evidence="16" type="primary">fadE</name>
    <name evidence="16" type="ORF">Mlaev_00105</name>
</gene>
<dbReference type="SUPFAM" id="SSF47203">
    <property type="entry name" value="Acyl-CoA dehydrogenase C-terminal domain-like"/>
    <property type="match status" value="2"/>
</dbReference>
<evidence type="ECO:0000256" key="12">
    <source>
        <dbReference type="SAM" id="MobiDB-lite"/>
    </source>
</evidence>
<dbReference type="FunFam" id="1.20.140.10:FF:000010">
    <property type="entry name" value="Acyl-coenzyme A oxidase"/>
    <property type="match status" value="1"/>
</dbReference>
<dbReference type="Pfam" id="PF01756">
    <property type="entry name" value="ACOX"/>
    <property type="match status" value="1"/>
</dbReference>
<protein>
    <recommendedName>
        <fullName evidence="4">acyl-CoA oxidase</fullName>
        <ecNumber evidence="4">1.3.3.6</ecNumber>
    </recommendedName>
</protein>
<sequence length="862" mass="93153">MPTVVDVFLDRPAILTAFAALGVSLTANWGAGTAALFDVLSGRAPVRGKLPFDLPRSMDAVKASRPDVPFDTADPLFRFGHGLERIRCDGTGRSCPCGGAVAFAGSHGGTRSHKTWVWVSHRGGCRGGAPLCGQRASVLRAAVRAPTVEHEFSCPLSKGTPMTDAAVRPKKPATNTRTPAGGAPTAAHTAAEAHEPRIHVDTVTDLLLGTWAQTRREAREMIKDPALWKIEGLTVADHRERVFGQLQILVDNNGSRRAFPKKYGGLEDNGANLAGFMELVLADPSLQIKSGVQWGLFGSAIYQLGTEKHHEAWLRDVIELTLPGAFAMTEIGHGSDVAAIGTTATYDPETEEFVINTPFRGAWKDYLGNAAVHGRAATVFAQLITGGVNYGVHCFFVPIRDDEGNMLPGVQSEDDGVKGGLNGIDNGRLAFDHVRVPRFNLLNRYGDVAADGTYSSDIPSPGRRFFTMLGALVQGRVSLDGAATTATALALHIAITYAGQRRQFDSGSGSDEVVLLDYGKHQRRLLPRLAQVYAQFFANDELLRTFDGVFSGRTDTPDERENLETLAAALKPLSTWNALDTIQECREACGGSGFMADNRLVGLHHDLDVYVTFEGDNNVLLQLVGKRLLNDFAKQFKGADAAKLASFAAKQTAGKVFHGAGLRQLGQAVTDFGSTARSVELGLRAEQQHELLAERVRQMIEDIAGRLRLASKASPAEAAAIFNANQAELIEAARAHGELLQWEAFSDGIAGISDPGTAQVLGWLRDLFGLHLIEKHLAWYLINGRLSAQRAASVSKYIDRLLLRLRPHAQDLVDAFAFEPEHVRAPIASGVEQERQREARAYYADLAASGKAPVSEKSLKKK</sequence>
<dbReference type="Pfam" id="PF02770">
    <property type="entry name" value="Acyl-CoA_dh_M"/>
    <property type="match status" value="1"/>
</dbReference>
<dbReference type="GO" id="GO:0003997">
    <property type="term" value="F:acyl-CoA oxidase activity"/>
    <property type="evidence" value="ECO:0007669"/>
    <property type="project" value="UniProtKB-EC"/>
</dbReference>
<dbReference type="PATRIC" id="fig|36807.3.peg.107"/>
<comment type="caution">
    <text evidence="16">The sequence shown here is derived from an EMBL/GenBank/DDBJ whole genome shotgun (WGS) entry which is preliminary data.</text>
</comment>
<dbReference type="Gene3D" id="1.20.140.10">
    <property type="entry name" value="Butyryl-CoA Dehydrogenase, subunit A, domain 3"/>
    <property type="match status" value="2"/>
</dbReference>
<evidence type="ECO:0000256" key="7">
    <source>
        <dbReference type="ARBA" id="ARBA00022827"/>
    </source>
</evidence>
<dbReference type="InterPro" id="IPR036250">
    <property type="entry name" value="AcylCo_DH-like_C"/>
</dbReference>
<keyword evidence="10" id="KW-0443">Lipid metabolism</keyword>
<evidence type="ECO:0000256" key="2">
    <source>
        <dbReference type="ARBA" id="ARBA00004275"/>
    </source>
</evidence>
<keyword evidence="11" id="KW-0576">Peroxisome</keyword>
<comment type="subcellular location">
    <subcellularLocation>
        <location evidence="2">Peroxisome</location>
    </subcellularLocation>
</comment>
<keyword evidence="6" id="KW-0378">Hydrolase</keyword>
<dbReference type="GO" id="GO:0005975">
    <property type="term" value="P:carbohydrate metabolic process"/>
    <property type="evidence" value="ECO:0007669"/>
    <property type="project" value="InterPro"/>
</dbReference>
<comment type="cofactor">
    <cofactor evidence="1">
        <name>FAD</name>
        <dbReference type="ChEBI" id="CHEBI:57692"/>
    </cofactor>
</comment>
<dbReference type="InterPro" id="IPR055060">
    <property type="entry name" value="ACOX_C_alpha1"/>
</dbReference>
<keyword evidence="17" id="KW-1185">Reference proteome</keyword>
<evidence type="ECO:0000256" key="5">
    <source>
        <dbReference type="ARBA" id="ARBA00022630"/>
    </source>
</evidence>
<feature type="domain" description="Acyl-CoA oxidase C-terminal" evidence="13">
    <location>
        <begin position="687"/>
        <end position="828"/>
    </location>
</feature>
<dbReference type="InterPro" id="IPR002655">
    <property type="entry name" value="Acyl-CoA_oxidase_C"/>
</dbReference>
<dbReference type="PANTHER" id="PTHR10909">
    <property type="entry name" value="ELECTRON TRANSPORT OXIDOREDUCTASE"/>
    <property type="match status" value="1"/>
</dbReference>
<dbReference type="GO" id="GO:0005504">
    <property type="term" value="F:fatty acid binding"/>
    <property type="evidence" value="ECO:0007669"/>
    <property type="project" value="TreeGrafter"/>
</dbReference>
<dbReference type="FunFam" id="2.40.110.10:FF:000005">
    <property type="entry name" value="Acyl-coenzyme A oxidase"/>
    <property type="match status" value="1"/>
</dbReference>
<feature type="domain" description="Acyl-CoA oxidase/dehydrogenase middle" evidence="14">
    <location>
        <begin position="325"/>
        <end position="434"/>
    </location>
</feature>
<keyword evidence="7" id="KW-0274">FAD</keyword>
<evidence type="ECO:0000259" key="15">
    <source>
        <dbReference type="Pfam" id="PF22924"/>
    </source>
</evidence>
<evidence type="ECO:0000256" key="8">
    <source>
        <dbReference type="ARBA" id="ARBA00022832"/>
    </source>
</evidence>
<dbReference type="GO" id="GO:0033540">
    <property type="term" value="P:fatty acid beta-oxidation using acyl-CoA oxidase"/>
    <property type="evidence" value="ECO:0007669"/>
    <property type="project" value="TreeGrafter"/>
</dbReference>
<reference evidence="16 17" key="1">
    <citation type="submission" date="2016-01" db="EMBL/GenBank/DDBJ databases">
        <title>Draft genome sequences of Microbacterium laevaniformans LCDC 91-0039 and the type strain of Microbacterium hominis LCDC 84-209.</title>
        <authorList>
            <person name="Bernier A.-M."/>
            <person name="Bernard K."/>
        </authorList>
    </citation>
    <scope>NUCLEOTIDE SEQUENCE [LARGE SCALE GENOMIC DNA]</scope>
    <source>
        <strain evidence="16 17">LCDC 91-0039</strain>
    </source>
</reference>
<dbReference type="PANTHER" id="PTHR10909:SF352">
    <property type="entry name" value="ACYL-COENZYME A OXIDASE-LIKE PROTEIN"/>
    <property type="match status" value="1"/>
</dbReference>
<dbReference type="FunFam" id="1.20.140.10:FF:000007">
    <property type="entry name" value="Acyl-coenzyme A oxidase"/>
    <property type="match status" value="1"/>
</dbReference>
<dbReference type="AlphaFoldDB" id="A0A150HJ88"/>
<evidence type="ECO:0000256" key="1">
    <source>
        <dbReference type="ARBA" id="ARBA00001974"/>
    </source>
</evidence>
<evidence type="ECO:0000256" key="3">
    <source>
        <dbReference type="ARBA" id="ARBA00006288"/>
    </source>
</evidence>
<dbReference type="EMBL" id="LRAD01000004">
    <property type="protein sequence ID" value="KXZ61898.1"/>
    <property type="molecule type" value="Genomic_DNA"/>
</dbReference>
<keyword evidence="9 16" id="KW-0560">Oxidoreductase</keyword>
<evidence type="ECO:0000256" key="6">
    <source>
        <dbReference type="ARBA" id="ARBA00022801"/>
    </source>
</evidence>
<evidence type="ECO:0000259" key="13">
    <source>
        <dbReference type="Pfam" id="PF01756"/>
    </source>
</evidence>
<feature type="compositionally biased region" description="Low complexity" evidence="12">
    <location>
        <begin position="172"/>
        <end position="190"/>
    </location>
</feature>
<organism evidence="16 17">
    <name type="scientific">Microbacterium laevaniformans</name>
    <dbReference type="NCBI Taxonomy" id="36807"/>
    <lineage>
        <taxon>Bacteria</taxon>
        <taxon>Bacillati</taxon>
        <taxon>Actinomycetota</taxon>
        <taxon>Actinomycetes</taxon>
        <taxon>Micrococcales</taxon>
        <taxon>Microbacteriaceae</taxon>
        <taxon>Microbacterium</taxon>
    </lineage>
</organism>
<proteinExistence type="inferred from homology"/>
<dbReference type="InterPro" id="IPR012258">
    <property type="entry name" value="Acyl-CoA_oxidase"/>
</dbReference>
<keyword evidence="5" id="KW-0285">Flavoprotein</keyword>
<feature type="region of interest" description="Disordered" evidence="12">
    <location>
        <begin position="160"/>
        <end position="193"/>
    </location>
</feature>
<dbReference type="Gene3D" id="2.40.110.10">
    <property type="entry name" value="Butyryl-CoA Dehydrogenase, subunit A, domain 2"/>
    <property type="match status" value="1"/>
</dbReference>
<evidence type="ECO:0000259" key="14">
    <source>
        <dbReference type="Pfam" id="PF02770"/>
    </source>
</evidence>
<evidence type="ECO:0000256" key="10">
    <source>
        <dbReference type="ARBA" id="ARBA00023098"/>
    </source>
</evidence>
<dbReference type="GO" id="GO:0004553">
    <property type="term" value="F:hydrolase activity, hydrolyzing O-glycosyl compounds"/>
    <property type="evidence" value="ECO:0007669"/>
    <property type="project" value="InterPro"/>
</dbReference>
<dbReference type="InterPro" id="IPR036881">
    <property type="entry name" value="Glyco_hydro_3_C_sf"/>
</dbReference>
<dbReference type="Pfam" id="PF22924">
    <property type="entry name" value="ACOX_C_alpha1"/>
    <property type="match status" value="1"/>
</dbReference>
<name>A0A150HJ88_9MICO</name>
<dbReference type="GO" id="GO:0055088">
    <property type="term" value="P:lipid homeostasis"/>
    <property type="evidence" value="ECO:0007669"/>
    <property type="project" value="TreeGrafter"/>
</dbReference>
<dbReference type="Proteomes" id="UP000075357">
    <property type="component" value="Unassembled WGS sequence"/>
</dbReference>
<dbReference type="GO" id="GO:0071949">
    <property type="term" value="F:FAD binding"/>
    <property type="evidence" value="ECO:0007669"/>
    <property type="project" value="InterPro"/>
</dbReference>
<dbReference type="SUPFAM" id="SSF56645">
    <property type="entry name" value="Acyl-CoA dehydrogenase NM domain-like"/>
    <property type="match status" value="1"/>
</dbReference>
<dbReference type="InterPro" id="IPR006091">
    <property type="entry name" value="Acyl-CoA_Oxase/DH_mid-dom"/>
</dbReference>
<evidence type="ECO:0000313" key="17">
    <source>
        <dbReference type="Proteomes" id="UP000075357"/>
    </source>
</evidence>
<accession>A0A150HJ88</accession>
<dbReference type="EC" id="1.3.3.6" evidence="4"/>
<evidence type="ECO:0000256" key="9">
    <source>
        <dbReference type="ARBA" id="ARBA00023002"/>
    </source>
</evidence>
<comment type="similarity">
    <text evidence="3">Belongs to the acyl-CoA oxidase family.</text>
</comment>
<keyword evidence="8" id="KW-0276">Fatty acid metabolism</keyword>
<dbReference type="STRING" id="36807.Mlaev_00105"/>
<evidence type="ECO:0000256" key="11">
    <source>
        <dbReference type="ARBA" id="ARBA00023140"/>
    </source>
</evidence>
<evidence type="ECO:0000313" key="16">
    <source>
        <dbReference type="EMBL" id="KXZ61898.1"/>
    </source>
</evidence>
<dbReference type="SUPFAM" id="SSF52279">
    <property type="entry name" value="Beta-D-glucan exohydrolase, C-terminal domain"/>
    <property type="match status" value="1"/>
</dbReference>
<dbReference type="InterPro" id="IPR009100">
    <property type="entry name" value="AcylCoA_DH/oxidase_NM_dom_sf"/>
</dbReference>
<evidence type="ECO:0000256" key="4">
    <source>
        <dbReference type="ARBA" id="ARBA00012870"/>
    </source>
</evidence>
<feature type="domain" description="Acyl-CoA oxidase C-alpha1" evidence="15">
    <location>
        <begin position="470"/>
        <end position="629"/>
    </location>
</feature>
<dbReference type="Gene3D" id="3.40.50.1700">
    <property type="entry name" value="Glycoside hydrolase family 3 C-terminal domain"/>
    <property type="match status" value="1"/>
</dbReference>